<dbReference type="EMBL" id="LMYN01000089">
    <property type="protein sequence ID" value="KSA00419.1"/>
    <property type="molecule type" value="Genomic_DNA"/>
</dbReference>
<sequence>MSDKDDINSEKLSYLLNLLGKTNISTIAAEYESDSDYEDIEKPNIYSHLNMMLTATPVITDDYPSATTEAQRQVQRVVGLIYKGLIQSSSDKVHNRPFCITEHNKYILTSLTDPLPYYYRSLDANHGWLLFWLINSYSIINGRNKDIKIRNLVSDKICRNVVNKGLGGIAGGANQIGHAAATYASILALVLVEDYELLNRIRPNLYKWFMTLKKPNGSFMMHQNGESDTRSTYCVLVVASLLNILTAELCEGTLLWLNLCQTFEGGFAGVPNTEAHGGYTFCGVASYFLLLDPMNGGFSQQMKDQIDVDLLIRWCVMRQYLLEGGLSGRTNKLVDACYSFWIGAVYPMIEMISNTKSIFDRDALRCYILNCCQNVETGGFKDKPGKSVDFYHTNYTICGLSITEHYFLFSLGEKAEIDTFAYLIENEKINEDDSHTNCINPVFSLPMGMAEECKRHFQNLDKRI</sequence>
<proteinExistence type="inferred from homology"/>
<evidence type="ECO:0000256" key="8">
    <source>
        <dbReference type="ARBA" id="ARBA00022833"/>
    </source>
</evidence>
<gene>
    <name evidence="11" type="ORF">AC631_03846</name>
</gene>
<feature type="domain" description="Prenyltransferase alpha-alpha toroid" evidence="10">
    <location>
        <begin position="100"/>
        <end position="428"/>
    </location>
</feature>
<evidence type="ECO:0000256" key="2">
    <source>
        <dbReference type="ARBA" id="ARBA00012702"/>
    </source>
</evidence>
<comment type="subunit">
    <text evidence="9">Heterodimer of an alpha and a beta subunit.</text>
</comment>
<dbReference type="RefSeq" id="XP_015466521.1">
    <property type="nucleotide sequence ID" value="XM_015612675.1"/>
</dbReference>
<dbReference type="Pfam" id="PF00432">
    <property type="entry name" value="Prenyltrans"/>
    <property type="match status" value="1"/>
</dbReference>
<dbReference type="PANTHER" id="PTHR11774">
    <property type="entry name" value="GERANYLGERANYL TRANSFERASE TYPE BETA SUBUNIT"/>
    <property type="match status" value="1"/>
</dbReference>
<organism evidence="11 12">
    <name type="scientific">Debaryomyces fabryi</name>
    <dbReference type="NCBI Taxonomy" id="58627"/>
    <lineage>
        <taxon>Eukaryota</taxon>
        <taxon>Fungi</taxon>
        <taxon>Dikarya</taxon>
        <taxon>Ascomycota</taxon>
        <taxon>Saccharomycotina</taxon>
        <taxon>Pichiomycetes</taxon>
        <taxon>Debaryomycetaceae</taxon>
        <taxon>Debaryomyces</taxon>
    </lineage>
</organism>
<dbReference type="InterPro" id="IPR008930">
    <property type="entry name" value="Terpenoid_cyclase/PrenylTrfase"/>
</dbReference>
<evidence type="ECO:0000256" key="1">
    <source>
        <dbReference type="ARBA" id="ARBA00010497"/>
    </source>
</evidence>
<keyword evidence="7" id="KW-0677">Repeat</keyword>
<comment type="caution">
    <text evidence="11">The sequence shown here is derived from an EMBL/GenBank/DDBJ whole genome shotgun (WGS) entry which is preliminary data.</text>
</comment>
<evidence type="ECO:0000256" key="9">
    <source>
        <dbReference type="RuleBase" id="RU365056"/>
    </source>
</evidence>
<dbReference type="EC" id="2.5.1.58" evidence="2 9"/>
<dbReference type="InterPro" id="IPR001330">
    <property type="entry name" value="Prenyltrans"/>
</dbReference>
<evidence type="ECO:0000256" key="3">
    <source>
        <dbReference type="ARBA" id="ARBA00015798"/>
    </source>
</evidence>
<evidence type="ECO:0000256" key="5">
    <source>
        <dbReference type="ARBA" id="ARBA00022679"/>
    </source>
</evidence>
<comment type="catalytic activity">
    <reaction evidence="9">
        <text>L-cysteinyl-[protein] + (2E,6E)-farnesyl diphosphate = S-(2E,6E)-farnesyl-L-cysteinyl-[protein] + diphosphate</text>
        <dbReference type="Rhea" id="RHEA:13345"/>
        <dbReference type="Rhea" id="RHEA-COMP:10131"/>
        <dbReference type="Rhea" id="RHEA-COMP:11535"/>
        <dbReference type="ChEBI" id="CHEBI:29950"/>
        <dbReference type="ChEBI" id="CHEBI:33019"/>
        <dbReference type="ChEBI" id="CHEBI:86019"/>
        <dbReference type="ChEBI" id="CHEBI:175763"/>
    </reaction>
</comment>
<evidence type="ECO:0000259" key="10">
    <source>
        <dbReference type="Pfam" id="PF00432"/>
    </source>
</evidence>
<accession>A0A0V1PW58</accession>
<evidence type="ECO:0000313" key="11">
    <source>
        <dbReference type="EMBL" id="KSA00419.1"/>
    </source>
</evidence>
<dbReference type="Proteomes" id="UP000054251">
    <property type="component" value="Unassembled WGS sequence"/>
</dbReference>
<dbReference type="GO" id="GO:0008270">
    <property type="term" value="F:zinc ion binding"/>
    <property type="evidence" value="ECO:0007669"/>
    <property type="project" value="UniProtKB-UniRule"/>
</dbReference>
<keyword evidence="8 9" id="KW-0862">Zinc</keyword>
<comment type="cofactor">
    <cofactor evidence="9">
        <name>Zn(2+)</name>
        <dbReference type="ChEBI" id="CHEBI:29105"/>
    </cofactor>
    <text evidence="9">Binds 1 zinc ion per subunit.</text>
</comment>
<dbReference type="InterPro" id="IPR045089">
    <property type="entry name" value="PGGT1B-like"/>
</dbReference>
<dbReference type="OrthoDB" id="10261146at2759"/>
<keyword evidence="4 9" id="KW-0637">Prenyltransferase</keyword>
<dbReference type="InterPro" id="IPR026872">
    <property type="entry name" value="FTB"/>
</dbReference>
<dbReference type="GO" id="GO:0005965">
    <property type="term" value="C:protein farnesyltransferase complex"/>
    <property type="evidence" value="ECO:0007669"/>
    <property type="project" value="UniProtKB-UniRule"/>
</dbReference>
<evidence type="ECO:0000256" key="6">
    <source>
        <dbReference type="ARBA" id="ARBA00022723"/>
    </source>
</evidence>
<dbReference type="Gene3D" id="1.50.10.20">
    <property type="match status" value="1"/>
</dbReference>
<protein>
    <recommendedName>
        <fullName evidence="3 9">Protein farnesyltransferase subunit beta</fullName>
        <shortName evidence="9">FTase-beta</shortName>
        <ecNumber evidence="2 9">2.5.1.58</ecNumber>
    </recommendedName>
</protein>
<name>A0A0V1PW58_9ASCO</name>
<evidence type="ECO:0000256" key="4">
    <source>
        <dbReference type="ARBA" id="ARBA00022602"/>
    </source>
</evidence>
<dbReference type="CDD" id="cd02893">
    <property type="entry name" value="FTase"/>
    <property type="match status" value="1"/>
</dbReference>
<dbReference type="AlphaFoldDB" id="A0A0V1PW58"/>
<dbReference type="SUPFAM" id="SSF48239">
    <property type="entry name" value="Terpenoid cyclases/Protein prenyltransferases"/>
    <property type="match status" value="1"/>
</dbReference>
<dbReference type="GeneID" id="26840855"/>
<dbReference type="PANTHER" id="PTHR11774:SF6">
    <property type="entry name" value="PROTEIN FARNESYLTRANSFERASE SUBUNIT BETA"/>
    <property type="match status" value="1"/>
</dbReference>
<dbReference type="GO" id="GO:0097354">
    <property type="term" value="P:prenylation"/>
    <property type="evidence" value="ECO:0007669"/>
    <property type="project" value="UniProtKB-UniRule"/>
</dbReference>
<evidence type="ECO:0000313" key="12">
    <source>
        <dbReference type="Proteomes" id="UP000054251"/>
    </source>
</evidence>
<keyword evidence="6 9" id="KW-0479">Metal-binding</keyword>
<reference evidence="11 12" key="1">
    <citation type="submission" date="2015-11" db="EMBL/GenBank/DDBJ databases">
        <title>The genome of Debaryomyces fabryi.</title>
        <authorList>
            <person name="Tafer H."/>
            <person name="Lopandic K."/>
        </authorList>
    </citation>
    <scope>NUCLEOTIDE SEQUENCE [LARGE SCALE GENOMIC DNA]</scope>
    <source>
        <strain evidence="11 12">CBS 789</strain>
    </source>
</reference>
<keyword evidence="12" id="KW-1185">Reference proteome</keyword>
<comment type="function">
    <text evidence="9">Catalyzes the transfer of a farnesyl moiety from farnesyl diphosphate to a cysteine at the fourth position from the C-terminus of several proteins. The beta subunit is responsible for peptide-binding.</text>
</comment>
<keyword evidence="5 9" id="KW-0808">Transferase</keyword>
<evidence type="ECO:0000256" key="7">
    <source>
        <dbReference type="ARBA" id="ARBA00022737"/>
    </source>
</evidence>
<comment type="similarity">
    <text evidence="1 9">Belongs to the protein prenyltransferase subunit beta family.</text>
</comment>
<dbReference type="GO" id="GO:0004660">
    <property type="term" value="F:protein farnesyltransferase activity"/>
    <property type="evidence" value="ECO:0007669"/>
    <property type="project" value="UniProtKB-UniRule"/>
</dbReference>